<dbReference type="FunFam" id="3.90.960.10:FF:000005">
    <property type="entry name" value="Putative prolyl-tRNA synthetase"/>
    <property type="match status" value="1"/>
</dbReference>
<keyword evidence="3" id="KW-0812">Transmembrane</keyword>
<dbReference type="GO" id="GO:0002161">
    <property type="term" value="F:aminoacyl-tRNA deacylase activity"/>
    <property type="evidence" value="ECO:0007669"/>
    <property type="project" value="InterPro"/>
</dbReference>
<keyword evidence="3" id="KW-1133">Transmembrane helix</keyword>
<keyword evidence="3" id="KW-0472">Membrane</keyword>
<gene>
    <name evidence="5" type="ORF">PVAP13_1NG474100</name>
</gene>
<evidence type="ECO:0000259" key="4">
    <source>
        <dbReference type="Pfam" id="PF04073"/>
    </source>
</evidence>
<comment type="similarity">
    <text evidence="1">Belongs to the PRORSD1 family.</text>
</comment>
<protein>
    <recommendedName>
        <fullName evidence="4">YbaK/aminoacyl-tRNA synthetase-associated domain-containing protein</fullName>
    </recommendedName>
</protein>
<feature type="region of interest" description="Disordered" evidence="2">
    <location>
        <begin position="1"/>
        <end position="38"/>
    </location>
</feature>
<dbReference type="Proteomes" id="UP000823388">
    <property type="component" value="Chromosome 1N"/>
</dbReference>
<accession>A0A8T0X4B9</accession>
<dbReference type="InterPro" id="IPR007214">
    <property type="entry name" value="YbaK/aa-tRNA-synth-assoc-dom"/>
</dbReference>
<keyword evidence="6" id="KW-1185">Reference proteome</keyword>
<name>A0A8T0X4B9_PANVG</name>
<evidence type="ECO:0000313" key="5">
    <source>
        <dbReference type="EMBL" id="KAG2654295.1"/>
    </source>
</evidence>
<dbReference type="InterPro" id="IPR036754">
    <property type="entry name" value="YbaK/aa-tRNA-synt-asso_dom_sf"/>
</dbReference>
<dbReference type="SUPFAM" id="SSF55826">
    <property type="entry name" value="YbaK/ProRS associated domain"/>
    <property type="match status" value="1"/>
</dbReference>
<evidence type="ECO:0000313" key="6">
    <source>
        <dbReference type="Proteomes" id="UP000823388"/>
    </source>
</evidence>
<dbReference type="PANTHER" id="PTHR31423:SF3">
    <property type="entry name" value="PROLYL-TRNA SYNTHETASE ASSOCIATED DOMAIN-CONTAINING PROTEIN 1-RELATED"/>
    <property type="match status" value="1"/>
</dbReference>
<dbReference type="InterPro" id="IPR040285">
    <property type="entry name" value="ProX/PRXD1"/>
</dbReference>
<proteinExistence type="inferred from homology"/>
<evidence type="ECO:0000256" key="1">
    <source>
        <dbReference type="ARBA" id="ARBA00010201"/>
    </source>
</evidence>
<dbReference type="PANTHER" id="PTHR31423">
    <property type="entry name" value="YBAK DOMAIN-CONTAINING PROTEIN"/>
    <property type="match status" value="1"/>
</dbReference>
<sequence length="272" mass="29565">MAQALCSHPRNRDALSDSSRPSPSTRPPPPSPSPAMGYTKDQLLARLQELKVDFTCYDHPVVLTVEEQARHVGHLGGALSKNLLLKDKKHRLYVVSALAETKVDMKILSQRLGLGKGGLRMAPEENLLQVLQVPLGCVTPFALINESASAVSLLLDKGFKSKQTCYFHPLTNDVTIALNSSNLDKFLISIGKQPAHVNFEDAPAVGKDSPPDLAHLVPSAVPNSSVQPVENTTPTNVPHQNNVPKATGQLLMHAILISNFIPCSYLLYLLFM</sequence>
<organism evidence="5 6">
    <name type="scientific">Panicum virgatum</name>
    <name type="common">Blackwell switchgrass</name>
    <dbReference type="NCBI Taxonomy" id="38727"/>
    <lineage>
        <taxon>Eukaryota</taxon>
        <taxon>Viridiplantae</taxon>
        <taxon>Streptophyta</taxon>
        <taxon>Embryophyta</taxon>
        <taxon>Tracheophyta</taxon>
        <taxon>Spermatophyta</taxon>
        <taxon>Magnoliopsida</taxon>
        <taxon>Liliopsida</taxon>
        <taxon>Poales</taxon>
        <taxon>Poaceae</taxon>
        <taxon>PACMAD clade</taxon>
        <taxon>Panicoideae</taxon>
        <taxon>Panicodae</taxon>
        <taxon>Paniceae</taxon>
        <taxon>Panicinae</taxon>
        <taxon>Panicum</taxon>
        <taxon>Panicum sect. Hiantes</taxon>
    </lineage>
</organism>
<reference evidence="5" key="1">
    <citation type="submission" date="2020-05" db="EMBL/GenBank/DDBJ databases">
        <title>WGS assembly of Panicum virgatum.</title>
        <authorList>
            <person name="Lovell J.T."/>
            <person name="Jenkins J."/>
            <person name="Shu S."/>
            <person name="Juenger T.E."/>
            <person name="Schmutz J."/>
        </authorList>
    </citation>
    <scope>NUCLEOTIDE SEQUENCE</scope>
    <source>
        <strain evidence="5">AP13</strain>
    </source>
</reference>
<feature type="domain" description="YbaK/aminoacyl-tRNA synthetase-associated" evidence="4">
    <location>
        <begin position="59"/>
        <end position="185"/>
    </location>
</feature>
<dbReference type="EMBL" id="CM029038">
    <property type="protein sequence ID" value="KAG2654295.1"/>
    <property type="molecule type" value="Genomic_DNA"/>
</dbReference>
<evidence type="ECO:0000256" key="3">
    <source>
        <dbReference type="SAM" id="Phobius"/>
    </source>
</evidence>
<comment type="caution">
    <text evidence="5">The sequence shown here is derived from an EMBL/GenBank/DDBJ whole genome shotgun (WGS) entry which is preliminary data.</text>
</comment>
<dbReference type="Pfam" id="PF04073">
    <property type="entry name" value="tRNA_edit"/>
    <property type="match status" value="1"/>
</dbReference>
<dbReference type="CDD" id="cd04335">
    <property type="entry name" value="PrdX_deacylase"/>
    <property type="match status" value="1"/>
</dbReference>
<feature type="compositionally biased region" description="Pro residues" evidence="2">
    <location>
        <begin position="24"/>
        <end position="33"/>
    </location>
</feature>
<dbReference type="AlphaFoldDB" id="A0A8T0X4B9"/>
<dbReference type="Gene3D" id="3.90.960.10">
    <property type="entry name" value="YbaK/aminoacyl-tRNA synthetase-associated domain"/>
    <property type="match status" value="1"/>
</dbReference>
<evidence type="ECO:0000256" key="2">
    <source>
        <dbReference type="SAM" id="MobiDB-lite"/>
    </source>
</evidence>
<feature type="transmembrane region" description="Helical" evidence="3">
    <location>
        <begin position="250"/>
        <end position="271"/>
    </location>
</feature>